<dbReference type="InterPro" id="IPR002110">
    <property type="entry name" value="Ankyrin_rpt"/>
</dbReference>
<evidence type="ECO:0000256" key="5">
    <source>
        <dbReference type="SAM" id="MobiDB-lite"/>
    </source>
</evidence>
<name>A0A812S2E7_9DINO</name>
<feature type="compositionally biased region" description="Basic and acidic residues" evidence="5">
    <location>
        <begin position="958"/>
        <end position="968"/>
    </location>
</feature>
<keyword evidence="2 3" id="KW-0040">ANK repeat</keyword>
<dbReference type="Pfam" id="PF12763">
    <property type="entry name" value="EH"/>
    <property type="match status" value="1"/>
</dbReference>
<dbReference type="SUPFAM" id="SSF48403">
    <property type="entry name" value="Ankyrin repeat"/>
    <property type="match status" value="1"/>
</dbReference>
<evidence type="ECO:0000256" key="1">
    <source>
        <dbReference type="ARBA" id="ARBA00022737"/>
    </source>
</evidence>
<feature type="compositionally biased region" description="Basic and acidic residues" evidence="5">
    <location>
        <begin position="1"/>
        <end position="19"/>
    </location>
</feature>
<feature type="coiled-coil region" evidence="4">
    <location>
        <begin position="730"/>
        <end position="822"/>
    </location>
</feature>
<dbReference type="Gene3D" id="1.10.238.10">
    <property type="entry name" value="EF-hand"/>
    <property type="match status" value="1"/>
</dbReference>
<evidence type="ECO:0000313" key="8">
    <source>
        <dbReference type="Proteomes" id="UP000604046"/>
    </source>
</evidence>
<protein>
    <submittedName>
        <fullName evidence="7">UACA protein</fullName>
    </submittedName>
</protein>
<dbReference type="Proteomes" id="UP000604046">
    <property type="component" value="Unassembled WGS sequence"/>
</dbReference>
<feature type="coiled-coil region" evidence="4">
    <location>
        <begin position="209"/>
        <end position="236"/>
    </location>
</feature>
<dbReference type="Pfam" id="PF12796">
    <property type="entry name" value="Ank_2"/>
    <property type="match status" value="1"/>
</dbReference>
<keyword evidence="4" id="KW-0175">Coiled coil</keyword>
<dbReference type="OrthoDB" id="422371at2759"/>
<feature type="domain" description="EH" evidence="6">
    <location>
        <begin position="24"/>
        <end position="103"/>
    </location>
</feature>
<feature type="region of interest" description="Disordered" evidence="5">
    <location>
        <begin position="569"/>
        <end position="588"/>
    </location>
</feature>
<evidence type="ECO:0000256" key="4">
    <source>
        <dbReference type="SAM" id="Coils"/>
    </source>
</evidence>
<feature type="region of interest" description="Disordered" evidence="5">
    <location>
        <begin position="601"/>
        <end position="645"/>
    </location>
</feature>
<sequence>MGRSDKVKGPPEISLERLRSLPAEEQSGSWKLYKKLGGRRRCLPKSVVEEFLLRSTLGPEVVKSILDTALTGDAGDDVDFECFCVACRLVAQMQELGHFASISDVPANPPYFAEEHEEQAAEDKGEEQKSEFDFEGVAFGVISQGPTQPTSIPIGEVDAGASAAPVPGAQTHRESTRYANDSFSARFAGSSAVMEATFSGGVEPADPRLARLERELVKCRREVEVYLAEKARLEEHSNALKQWKWPYVSIWPKMFASLRKTLPNKTLEYYVSQNQAALHNAARNRQPMLLKKLIQSRCDPTQRDKFGRIPLFAAVLNSESLASGPSPEQQGCVDILLQHGCCINSVDSHGRRIVNYLEELHMPKYKSVAMLLKQMRSASAGTRGVKSARAPAPTASTEAAPVPRCVEEVAAMWSACQSPWQELQLLHQVLSQPQLAFEALKILDREPALNSSHSCLHTADPLTGRSALHVAARHGNEEVVAFLLQRRCDPTQTDIVGRTALHIAAVEGHAACSKAILQHFCEDDDARAALLDKQDLFCETASSAALREHHSGVFRMLRVHQDLGAWPLESEPSEQEPAPPGFFLHSDMSPAPGTLHELLVPSSPLPCGSKKGGRGEQSGRSQEAKRAAQVSMSEPARAIETERSQPGVFLRKEGCGELEVRQETKVLDEIKKLGRMLEQQQAEMSALKESMQHVLSSLEMKADAGQLSSLQHSLQTLSAALPDKADAGRIHTLQQQLSHLTRTVKQKADRDDVAGQEHVQKVSERISTLQSESMELKAALAHKADAAVLQKEAYRLELALEQKAEAEEISTLRQKLDQLQHAPAPVDHEADMSEVKMKQHELQCSVQQVLGTLEMKADADKLASLSAALEDKAGCSTVLAMQQKLQQLAAIFDEKADVLGSQPDSRERARQAEDEQKLEGKGQKAQAGPLVPVQEQERSLPPETSPNSSSSKVRKRGNPGDKGSEKPSKTYVLCARDPRTGELLKGPAHAAQIRRDWVGDPEVCRLGLSSDLEAIADAAEKTTCWSSAANAAARQKTTCWFSHI</sequence>
<gene>
    <name evidence="7" type="primary">UACA</name>
    <name evidence="7" type="ORF">SNAT2548_LOCUS25655</name>
</gene>
<dbReference type="InterPro" id="IPR036770">
    <property type="entry name" value="Ankyrin_rpt-contain_sf"/>
</dbReference>
<dbReference type="PROSITE" id="PS50297">
    <property type="entry name" value="ANK_REP_REGION"/>
    <property type="match status" value="1"/>
</dbReference>
<dbReference type="InterPro" id="IPR000261">
    <property type="entry name" value="EH_dom"/>
</dbReference>
<feature type="region of interest" description="Disordered" evidence="5">
    <location>
        <begin position="1"/>
        <end position="26"/>
    </location>
</feature>
<keyword evidence="1" id="KW-0677">Repeat</keyword>
<evidence type="ECO:0000256" key="3">
    <source>
        <dbReference type="PROSITE-ProRule" id="PRU00023"/>
    </source>
</evidence>
<evidence type="ECO:0000313" key="7">
    <source>
        <dbReference type="EMBL" id="CAE7461385.1"/>
    </source>
</evidence>
<dbReference type="AlphaFoldDB" id="A0A812S2E7"/>
<dbReference type="Gene3D" id="1.25.40.20">
    <property type="entry name" value="Ankyrin repeat-containing domain"/>
    <property type="match status" value="2"/>
</dbReference>
<dbReference type="PROSITE" id="PS50088">
    <property type="entry name" value="ANK_REPEAT"/>
    <property type="match status" value="1"/>
</dbReference>
<proteinExistence type="predicted"/>
<evidence type="ECO:0000256" key="2">
    <source>
        <dbReference type="ARBA" id="ARBA00023043"/>
    </source>
</evidence>
<reference evidence="7" key="1">
    <citation type="submission" date="2021-02" db="EMBL/GenBank/DDBJ databases">
        <authorList>
            <person name="Dougan E. K."/>
            <person name="Rhodes N."/>
            <person name="Thang M."/>
            <person name="Chan C."/>
        </authorList>
    </citation>
    <scope>NUCLEOTIDE SEQUENCE</scope>
</reference>
<dbReference type="PANTHER" id="PTHR24134">
    <property type="entry name" value="ANKYRIN REPEAT-CONTAINING PROTEIN DDB_G0279043"/>
    <property type="match status" value="1"/>
</dbReference>
<dbReference type="EMBL" id="CAJNDS010002402">
    <property type="protein sequence ID" value="CAE7461385.1"/>
    <property type="molecule type" value="Genomic_DNA"/>
</dbReference>
<evidence type="ECO:0000259" key="6">
    <source>
        <dbReference type="Pfam" id="PF12763"/>
    </source>
</evidence>
<comment type="caution">
    <text evidence="7">The sequence shown here is derived from an EMBL/GenBank/DDBJ whole genome shotgun (WGS) entry which is preliminary data.</text>
</comment>
<dbReference type="SMART" id="SM00248">
    <property type="entry name" value="ANK"/>
    <property type="match status" value="4"/>
</dbReference>
<keyword evidence="8" id="KW-1185">Reference proteome</keyword>
<feature type="region of interest" description="Disordered" evidence="5">
    <location>
        <begin position="899"/>
        <end position="970"/>
    </location>
</feature>
<organism evidence="7 8">
    <name type="scientific">Symbiodinium natans</name>
    <dbReference type="NCBI Taxonomy" id="878477"/>
    <lineage>
        <taxon>Eukaryota</taxon>
        <taxon>Sar</taxon>
        <taxon>Alveolata</taxon>
        <taxon>Dinophyceae</taxon>
        <taxon>Suessiales</taxon>
        <taxon>Symbiodiniaceae</taxon>
        <taxon>Symbiodinium</taxon>
    </lineage>
</organism>
<dbReference type="PANTHER" id="PTHR24134:SF9">
    <property type="entry name" value="ANKYRIN REPEAT AND SOCS BOX PROTEIN 8"/>
    <property type="match status" value="1"/>
</dbReference>
<feature type="repeat" description="ANK" evidence="3">
    <location>
        <begin position="463"/>
        <end position="495"/>
    </location>
</feature>
<accession>A0A812S2E7</accession>
<feature type="compositionally biased region" description="Basic and acidic residues" evidence="5">
    <location>
        <begin position="904"/>
        <end position="922"/>
    </location>
</feature>